<dbReference type="PROSITE" id="PS51481">
    <property type="entry name" value="DHAK"/>
    <property type="match status" value="1"/>
</dbReference>
<feature type="non-terminal residue" evidence="2">
    <location>
        <position position="50"/>
    </location>
</feature>
<name>A0A382RF43_9ZZZZ</name>
<accession>A0A382RF43</accession>
<dbReference type="EMBL" id="UINC01120970">
    <property type="protein sequence ID" value="SVC95795.1"/>
    <property type="molecule type" value="Genomic_DNA"/>
</dbReference>
<feature type="domain" description="DhaK" evidence="1">
    <location>
        <begin position="7"/>
        <end position="50"/>
    </location>
</feature>
<dbReference type="InterPro" id="IPR004006">
    <property type="entry name" value="DhaK_dom"/>
</dbReference>
<evidence type="ECO:0000313" key="2">
    <source>
        <dbReference type="EMBL" id="SVC95795.1"/>
    </source>
</evidence>
<dbReference type="GO" id="GO:0004371">
    <property type="term" value="F:glycerone kinase activity"/>
    <property type="evidence" value="ECO:0007669"/>
    <property type="project" value="InterPro"/>
</dbReference>
<dbReference type="AlphaFoldDB" id="A0A382RF43"/>
<protein>
    <recommendedName>
        <fullName evidence="1">DhaK domain-containing protein</fullName>
    </recommendedName>
</protein>
<organism evidence="2">
    <name type="scientific">marine metagenome</name>
    <dbReference type="NCBI Taxonomy" id="408172"/>
    <lineage>
        <taxon>unclassified sequences</taxon>
        <taxon>metagenomes</taxon>
        <taxon>ecological metagenomes</taxon>
    </lineage>
</organism>
<dbReference type="SUPFAM" id="SSF82549">
    <property type="entry name" value="DAK1/DegV-like"/>
    <property type="match status" value="1"/>
</dbReference>
<proteinExistence type="predicted"/>
<sequence length="50" mass="5647">MKKIINEPSNFVEESIEGLVKSHPDIYSFAQDNKRVITRAKKSSNKVGIV</sequence>
<gene>
    <name evidence="2" type="ORF">METZ01_LOCUS348649</name>
</gene>
<evidence type="ECO:0000259" key="1">
    <source>
        <dbReference type="PROSITE" id="PS51481"/>
    </source>
</evidence>
<dbReference type="GO" id="GO:0006071">
    <property type="term" value="P:glycerol metabolic process"/>
    <property type="evidence" value="ECO:0007669"/>
    <property type="project" value="InterPro"/>
</dbReference>
<reference evidence="2" key="1">
    <citation type="submission" date="2018-05" db="EMBL/GenBank/DDBJ databases">
        <authorList>
            <person name="Lanie J.A."/>
            <person name="Ng W.-L."/>
            <person name="Kazmierczak K.M."/>
            <person name="Andrzejewski T.M."/>
            <person name="Davidsen T.M."/>
            <person name="Wayne K.J."/>
            <person name="Tettelin H."/>
            <person name="Glass J.I."/>
            <person name="Rusch D."/>
            <person name="Podicherti R."/>
            <person name="Tsui H.-C.T."/>
            <person name="Winkler M.E."/>
        </authorList>
    </citation>
    <scope>NUCLEOTIDE SEQUENCE</scope>
</reference>